<dbReference type="Proteomes" id="UP000010388">
    <property type="component" value="Chromosome"/>
</dbReference>
<dbReference type="eggNOG" id="COG0438">
    <property type="taxonomic scope" value="Bacteria"/>
</dbReference>
<feature type="domain" description="Glycosyltransferase subfamily 4-like N-terminal" evidence="1">
    <location>
        <begin position="43"/>
        <end position="140"/>
    </location>
</feature>
<evidence type="ECO:0000259" key="1">
    <source>
        <dbReference type="Pfam" id="PF13439"/>
    </source>
</evidence>
<dbReference type="SUPFAM" id="SSF53756">
    <property type="entry name" value="UDP-Glycosyltransferase/glycogen phosphorylase"/>
    <property type="match status" value="1"/>
</dbReference>
<keyword evidence="2" id="KW-0808">Transferase</keyword>
<dbReference type="GO" id="GO:0016757">
    <property type="term" value="F:glycosyltransferase activity"/>
    <property type="evidence" value="ECO:0007669"/>
    <property type="project" value="TreeGrafter"/>
</dbReference>
<proteinExistence type="predicted"/>
<reference evidence="3" key="1">
    <citation type="journal article" date="2013" name="Proc. Natl. Acad. Sci. U.S.A.">
        <title>Improving the coverage of the cyanobacterial phylum using diversity-driven genome sequencing.</title>
        <authorList>
            <person name="Shih P.M."/>
            <person name="Wu D."/>
            <person name="Latifi A."/>
            <person name="Axen S.D."/>
            <person name="Fewer D.P."/>
            <person name="Talla E."/>
            <person name="Calteau A."/>
            <person name="Cai F."/>
            <person name="Tandeau de Marsac N."/>
            <person name="Rippka R."/>
            <person name="Herdman M."/>
            <person name="Sivonen K."/>
            <person name="Coursin T."/>
            <person name="Laurent T."/>
            <person name="Goodwin L."/>
            <person name="Nolan M."/>
            <person name="Davenport K.W."/>
            <person name="Han C.S."/>
            <person name="Rubin E.M."/>
            <person name="Eisen J.A."/>
            <person name="Woyke T."/>
            <person name="Gugger M."/>
            <person name="Kerfeld C.A."/>
        </authorList>
    </citation>
    <scope>NUCLEOTIDE SEQUENCE [LARGE SCALE GENOMIC DNA]</scope>
    <source>
        <strain evidence="3">ATCC 27147 / PCC 6307</strain>
    </source>
</reference>
<dbReference type="PANTHER" id="PTHR12526:SF635">
    <property type="entry name" value="GLYCOSYL TRANSFERASE GROUP 1"/>
    <property type="match status" value="1"/>
</dbReference>
<organism evidence="2 3">
    <name type="scientific">Cyanobium gracile (strain ATCC 27147 / PCC 6307)</name>
    <dbReference type="NCBI Taxonomy" id="292564"/>
    <lineage>
        <taxon>Bacteria</taxon>
        <taxon>Bacillati</taxon>
        <taxon>Cyanobacteriota</taxon>
        <taxon>Cyanophyceae</taxon>
        <taxon>Synechococcales</taxon>
        <taxon>Prochlorococcaceae</taxon>
        <taxon>Cyanobium</taxon>
    </lineage>
</organism>
<dbReference type="Gene3D" id="3.40.50.2000">
    <property type="entry name" value="Glycogen Phosphorylase B"/>
    <property type="match status" value="2"/>
</dbReference>
<evidence type="ECO:0000313" key="3">
    <source>
        <dbReference type="Proteomes" id="UP000010388"/>
    </source>
</evidence>
<gene>
    <name evidence="2" type="ordered locus">Cyagr_0366</name>
</gene>
<dbReference type="CDD" id="cd03801">
    <property type="entry name" value="GT4_PimA-like"/>
    <property type="match status" value="1"/>
</dbReference>
<dbReference type="STRING" id="292564.Cyagr_0366"/>
<dbReference type="HOGENOM" id="CLU_068408_0_0_3"/>
<evidence type="ECO:0000313" key="2">
    <source>
        <dbReference type="EMBL" id="AFY27560.1"/>
    </source>
</evidence>
<name>K9P395_CYAGP</name>
<dbReference type="PANTHER" id="PTHR12526">
    <property type="entry name" value="GLYCOSYLTRANSFERASE"/>
    <property type="match status" value="1"/>
</dbReference>
<dbReference type="RefSeq" id="WP_015108016.1">
    <property type="nucleotide sequence ID" value="NC_019675.1"/>
</dbReference>
<dbReference type="Pfam" id="PF13439">
    <property type="entry name" value="Glyco_transf_4"/>
    <property type="match status" value="1"/>
</dbReference>
<accession>K9P395</accession>
<sequence>MKALHLLPPGGTSWGGGIPATLTSLAESPQLQWVTFRQVPLDQAAETMRDWRPDALIWHPACSWRLLPQQWRLRGIPRVLVEHHYCRGFELHQVPSRRRFRTMLRLAYALFDRVVPVSHGQSDWMGATGLVPASKVRVIPFSRTLDDFLSLPLGRPPHTPFRLGAFGRFARQKGFDTLIRAVRMLPAGSVQLLLGGDGELDAELRDLAAGHPGIRFLGPLSNVPAFLRDCDGIAIPSLWEPWGNACLEVRAAGLPVIVSGVGGLSEQVEGCGFVVPPGSETGLADAIRRLIALPGAERLRLSEQARDSSIGSWDRFCRSWSNLLRELR</sequence>
<dbReference type="KEGG" id="cgc:Cyagr_0366"/>
<dbReference type="EMBL" id="CP003495">
    <property type="protein sequence ID" value="AFY27560.1"/>
    <property type="molecule type" value="Genomic_DNA"/>
</dbReference>
<dbReference type="OrthoDB" id="9806653at2"/>
<dbReference type="AlphaFoldDB" id="K9P395"/>
<dbReference type="Pfam" id="PF13692">
    <property type="entry name" value="Glyco_trans_1_4"/>
    <property type="match status" value="1"/>
</dbReference>
<protein>
    <submittedName>
        <fullName evidence="2">Glycosyltransferase</fullName>
    </submittedName>
</protein>
<dbReference type="InterPro" id="IPR028098">
    <property type="entry name" value="Glyco_trans_4-like_N"/>
</dbReference>